<comment type="caution">
    <text evidence="2">The sequence shown here is derived from an EMBL/GenBank/DDBJ whole genome shotgun (WGS) entry which is preliminary data.</text>
</comment>
<gene>
    <name evidence="2" type="ORF">AVEN_64159_1</name>
</gene>
<proteinExistence type="predicted"/>
<organism evidence="2 3">
    <name type="scientific">Araneus ventricosus</name>
    <name type="common">Orbweaver spider</name>
    <name type="synonym">Epeira ventricosa</name>
    <dbReference type="NCBI Taxonomy" id="182803"/>
    <lineage>
        <taxon>Eukaryota</taxon>
        <taxon>Metazoa</taxon>
        <taxon>Ecdysozoa</taxon>
        <taxon>Arthropoda</taxon>
        <taxon>Chelicerata</taxon>
        <taxon>Arachnida</taxon>
        <taxon>Araneae</taxon>
        <taxon>Araneomorphae</taxon>
        <taxon>Entelegynae</taxon>
        <taxon>Araneoidea</taxon>
        <taxon>Araneidae</taxon>
        <taxon>Araneus</taxon>
    </lineage>
</organism>
<dbReference type="Proteomes" id="UP000499080">
    <property type="component" value="Unassembled WGS sequence"/>
</dbReference>
<feature type="region of interest" description="Disordered" evidence="1">
    <location>
        <begin position="33"/>
        <end position="60"/>
    </location>
</feature>
<reference evidence="2 3" key="1">
    <citation type="journal article" date="2019" name="Sci. Rep.">
        <title>Orb-weaving spider Araneus ventricosus genome elucidates the spidroin gene catalogue.</title>
        <authorList>
            <person name="Kono N."/>
            <person name="Nakamura H."/>
            <person name="Ohtoshi R."/>
            <person name="Moran D.A.P."/>
            <person name="Shinohara A."/>
            <person name="Yoshida Y."/>
            <person name="Fujiwara M."/>
            <person name="Mori M."/>
            <person name="Tomita M."/>
            <person name="Arakawa K."/>
        </authorList>
    </citation>
    <scope>NUCLEOTIDE SEQUENCE [LARGE SCALE GENOMIC DNA]</scope>
</reference>
<dbReference type="AlphaFoldDB" id="A0A4Y2UQG7"/>
<name>A0A4Y2UQG7_ARAVE</name>
<dbReference type="EMBL" id="BGPR01038027">
    <property type="protein sequence ID" value="GBO13787.1"/>
    <property type="molecule type" value="Genomic_DNA"/>
</dbReference>
<sequence length="60" mass="6866">MSWDRSRNFRTAPGRLTLDVRFNVHHAQIRRGSSWNQVSSLEPFGPETENLPLGHHSPNA</sequence>
<keyword evidence="3" id="KW-1185">Reference proteome</keyword>
<protein>
    <submittedName>
        <fullName evidence="2">Uncharacterized protein</fullName>
    </submittedName>
</protein>
<evidence type="ECO:0000313" key="3">
    <source>
        <dbReference type="Proteomes" id="UP000499080"/>
    </source>
</evidence>
<accession>A0A4Y2UQG7</accession>
<feature type="non-terminal residue" evidence="2">
    <location>
        <position position="60"/>
    </location>
</feature>
<evidence type="ECO:0000313" key="2">
    <source>
        <dbReference type="EMBL" id="GBO13787.1"/>
    </source>
</evidence>
<evidence type="ECO:0000256" key="1">
    <source>
        <dbReference type="SAM" id="MobiDB-lite"/>
    </source>
</evidence>